<protein>
    <submittedName>
        <fullName evidence="1">Uncharacterized protein</fullName>
    </submittedName>
</protein>
<sequence length="49" mass="5611">MAQTPKKECSYYCHSITILSRIAWSWLKMPLSTSINGKTLATRLPLKIE</sequence>
<dbReference type="EMBL" id="GBXM01074974">
    <property type="protein sequence ID" value="JAH33603.1"/>
    <property type="molecule type" value="Transcribed_RNA"/>
</dbReference>
<name>A0A0E9RZA6_ANGAN</name>
<evidence type="ECO:0000313" key="1">
    <source>
        <dbReference type="EMBL" id="JAH33603.1"/>
    </source>
</evidence>
<proteinExistence type="predicted"/>
<dbReference type="AlphaFoldDB" id="A0A0E9RZA6"/>
<reference evidence="1" key="1">
    <citation type="submission" date="2014-11" db="EMBL/GenBank/DDBJ databases">
        <authorList>
            <person name="Amaro Gonzalez C."/>
        </authorList>
    </citation>
    <scope>NUCLEOTIDE SEQUENCE</scope>
</reference>
<accession>A0A0E9RZA6</accession>
<organism evidence="1">
    <name type="scientific">Anguilla anguilla</name>
    <name type="common">European freshwater eel</name>
    <name type="synonym">Muraena anguilla</name>
    <dbReference type="NCBI Taxonomy" id="7936"/>
    <lineage>
        <taxon>Eukaryota</taxon>
        <taxon>Metazoa</taxon>
        <taxon>Chordata</taxon>
        <taxon>Craniata</taxon>
        <taxon>Vertebrata</taxon>
        <taxon>Euteleostomi</taxon>
        <taxon>Actinopterygii</taxon>
        <taxon>Neopterygii</taxon>
        <taxon>Teleostei</taxon>
        <taxon>Anguilliformes</taxon>
        <taxon>Anguillidae</taxon>
        <taxon>Anguilla</taxon>
    </lineage>
</organism>
<reference evidence="1" key="2">
    <citation type="journal article" date="2015" name="Fish Shellfish Immunol.">
        <title>Early steps in the European eel (Anguilla anguilla)-Vibrio vulnificus interaction in the gills: Role of the RtxA13 toxin.</title>
        <authorList>
            <person name="Callol A."/>
            <person name="Pajuelo D."/>
            <person name="Ebbesson L."/>
            <person name="Teles M."/>
            <person name="MacKenzie S."/>
            <person name="Amaro C."/>
        </authorList>
    </citation>
    <scope>NUCLEOTIDE SEQUENCE</scope>
</reference>